<reference evidence="3" key="1">
    <citation type="submission" date="2020-06" db="EMBL/GenBank/DDBJ databases">
        <title>Draft genomic sequence of Geomonas sp. Red330.</title>
        <authorList>
            <person name="Itoh H."/>
            <person name="Zhenxing X."/>
            <person name="Ushijima N."/>
            <person name="Masuda Y."/>
            <person name="Shiratori Y."/>
            <person name="Senoo K."/>
        </authorList>
    </citation>
    <scope>NUCLEOTIDE SEQUENCE [LARGE SCALE GENOMIC DNA]</scope>
    <source>
        <strain evidence="3">Red330</strain>
    </source>
</reference>
<keyword evidence="2" id="KW-0808">Transferase</keyword>
<dbReference type="Proteomes" id="UP000556026">
    <property type="component" value="Unassembled WGS sequence"/>
</dbReference>
<name>A0A6V8MDL7_9BACT</name>
<dbReference type="RefSeq" id="WP_183352597.1">
    <property type="nucleotide sequence ID" value="NZ_BLXX01000001.1"/>
</dbReference>
<organism evidence="2 3">
    <name type="scientific">Geomonas silvestris</name>
    <dbReference type="NCBI Taxonomy" id="2740184"/>
    <lineage>
        <taxon>Bacteria</taxon>
        <taxon>Pseudomonadati</taxon>
        <taxon>Thermodesulfobacteriota</taxon>
        <taxon>Desulfuromonadia</taxon>
        <taxon>Geobacterales</taxon>
        <taxon>Geobacteraceae</taxon>
        <taxon>Geomonas</taxon>
    </lineage>
</organism>
<comment type="caution">
    <text evidence="2">The sequence shown here is derived from an EMBL/GenBank/DDBJ whole genome shotgun (WGS) entry which is preliminary data.</text>
</comment>
<keyword evidence="3" id="KW-1185">Reference proteome</keyword>
<dbReference type="AlphaFoldDB" id="A0A6V8MDL7"/>
<feature type="domain" description="Glycosyltransferase subfamily 4-like N-terminal" evidence="1">
    <location>
        <begin position="24"/>
        <end position="228"/>
    </location>
</feature>
<dbReference type="SUPFAM" id="SSF53756">
    <property type="entry name" value="UDP-Glycosyltransferase/glycogen phosphorylase"/>
    <property type="match status" value="1"/>
</dbReference>
<evidence type="ECO:0000259" key="1">
    <source>
        <dbReference type="Pfam" id="PF13579"/>
    </source>
</evidence>
<proteinExistence type="predicted"/>
<accession>A0A6V8MDL7</accession>
<dbReference type="Pfam" id="PF13579">
    <property type="entry name" value="Glyco_trans_4_4"/>
    <property type="match status" value="1"/>
</dbReference>
<sequence>MAKAERRVLVVSYTFPPTGGAGVQRVAKFVKYLERFSWQPVVLTALNPSVPLTDHSLLADIPSGVAVHKAKTYEPSYSIKQGGGPSRGGIKSRVLRLVKKVAMGLLLPDAQVLWWPHLTLKARDLLRARAVDCVFVTSPPYSALVPVVFLAKRYGVPVIIDFRDEWTFSREQWENATKNTLSRSIDAFLEGYVLKNCTRFTAATQSYVTSILSRYPTLDPGKGRAITNGYDSEDLPEGELVSESQQISFVYTGTVWNATSLRPFMNAVHALVEQRPELRQRLRCRIIGRVVDSELDAFSGPASDCVTFLGYVEHKEAISEMFKADVLLLSLSDLPGAGRIFPGKVFEYLATGKHVFGIVPRGETWDLLADEYRNSTLALPSEPGEVLAKLVHVIENIGEVRCRCAQDVSKYSRFQLTEQLASMFDSCVGS</sequence>
<evidence type="ECO:0000313" key="3">
    <source>
        <dbReference type="Proteomes" id="UP000556026"/>
    </source>
</evidence>
<gene>
    <name evidence="2" type="ORF">GMST_00940</name>
</gene>
<dbReference type="GO" id="GO:0016757">
    <property type="term" value="F:glycosyltransferase activity"/>
    <property type="evidence" value="ECO:0007669"/>
    <property type="project" value="UniProtKB-ARBA"/>
</dbReference>
<dbReference type="Pfam" id="PF13692">
    <property type="entry name" value="Glyco_trans_1_4"/>
    <property type="match status" value="1"/>
</dbReference>
<protein>
    <submittedName>
        <fullName evidence="2">Glycosyl transferase family 1</fullName>
    </submittedName>
</protein>
<dbReference type="Gene3D" id="3.40.50.2000">
    <property type="entry name" value="Glycogen Phosphorylase B"/>
    <property type="match status" value="2"/>
</dbReference>
<dbReference type="EMBL" id="BLXX01000001">
    <property type="protein sequence ID" value="GFO57769.1"/>
    <property type="molecule type" value="Genomic_DNA"/>
</dbReference>
<evidence type="ECO:0000313" key="2">
    <source>
        <dbReference type="EMBL" id="GFO57769.1"/>
    </source>
</evidence>
<dbReference type="InterPro" id="IPR028098">
    <property type="entry name" value="Glyco_trans_4-like_N"/>
</dbReference>